<dbReference type="InterPro" id="IPR024079">
    <property type="entry name" value="MetalloPept_cat_dom_sf"/>
</dbReference>
<accession>A0A1J5IMM0</accession>
<reference evidence="1 2" key="1">
    <citation type="journal article" date="2016" name="Environ. Microbiol.">
        <title>Genomic resolution of a cold subsurface aquifer community provides metabolic insights for novel microbes adapted to high CO concentrations.</title>
        <authorList>
            <person name="Probst A.J."/>
            <person name="Castelle C.J."/>
            <person name="Singh A."/>
            <person name="Brown C.T."/>
            <person name="Anantharaman K."/>
            <person name="Sharon I."/>
            <person name="Hug L.A."/>
            <person name="Burstein D."/>
            <person name="Emerson J.B."/>
            <person name="Thomas B.C."/>
            <person name="Banfield J.F."/>
        </authorList>
    </citation>
    <scope>NUCLEOTIDE SEQUENCE [LARGE SCALE GENOMIC DNA]</scope>
    <source>
        <strain evidence="1">CG2_30_54_11</strain>
    </source>
</reference>
<gene>
    <name evidence="1" type="ORF">AUK40_02210</name>
</gene>
<dbReference type="Gene3D" id="3.40.390.10">
    <property type="entry name" value="Collagenase (Catalytic Domain)"/>
    <property type="match status" value="1"/>
</dbReference>
<dbReference type="GO" id="GO:0008237">
    <property type="term" value="F:metallopeptidase activity"/>
    <property type="evidence" value="ECO:0007669"/>
    <property type="project" value="InterPro"/>
</dbReference>
<organism evidence="1 2">
    <name type="scientific">Candidatus Wirthbacteria bacterium CG2_30_54_11</name>
    <dbReference type="NCBI Taxonomy" id="1817892"/>
    <lineage>
        <taxon>Bacteria</taxon>
        <taxon>Candidatus Wirthbacteria</taxon>
    </lineage>
</organism>
<name>A0A1J5IMM0_9BACT</name>
<sequence>MVVFWICVGSFFYTAGQCVAHVFSESLPALAAGKTERIPALPASVTLDDSMTSVQRREIAIQLGSVVGIMEAFPVNIRRFDNSGTMPAYTDLNTDTVYLSPGISTGQLEHILLHEIGHLVDKNVMNVVSRAQYCTISSLDCSLWGQETYSYTVSSENRSRHLSSPAEAFAEGFARYIENRSSSTSPLRAGDREQDFFADLHLAD</sequence>
<dbReference type="Proteomes" id="UP000183245">
    <property type="component" value="Unassembled WGS sequence"/>
</dbReference>
<evidence type="ECO:0000313" key="1">
    <source>
        <dbReference type="EMBL" id="OIP97955.1"/>
    </source>
</evidence>
<comment type="caution">
    <text evidence="1">The sequence shown here is derived from an EMBL/GenBank/DDBJ whole genome shotgun (WGS) entry which is preliminary data.</text>
</comment>
<dbReference type="STRING" id="1817892.AUK40_02210"/>
<protein>
    <submittedName>
        <fullName evidence="1">Uncharacterized protein</fullName>
    </submittedName>
</protein>
<dbReference type="AlphaFoldDB" id="A0A1J5IMM0"/>
<dbReference type="EMBL" id="MNZT01000042">
    <property type="protein sequence ID" value="OIP97955.1"/>
    <property type="molecule type" value="Genomic_DNA"/>
</dbReference>
<evidence type="ECO:0000313" key="2">
    <source>
        <dbReference type="Proteomes" id="UP000183245"/>
    </source>
</evidence>
<dbReference type="SUPFAM" id="SSF55486">
    <property type="entry name" value="Metalloproteases ('zincins'), catalytic domain"/>
    <property type="match status" value="1"/>
</dbReference>
<proteinExistence type="predicted"/>